<dbReference type="RefSeq" id="WP_267223102.1">
    <property type="nucleotide sequence ID" value="NZ_JAPCWC010000020.1"/>
</dbReference>
<evidence type="ECO:0000313" key="1">
    <source>
        <dbReference type="EMBL" id="MFC0684643.1"/>
    </source>
</evidence>
<dbReference type="EMBL" id="JBHLTM010000028">
    <property type="protein sequence ID" value="MFC0684643.1"/>
    <property type="molecule type" value="Genomic_DNA"/>
</dbReference>
<organism evidence="1 2">
    <name type="scientific">Novosphingobium clariflavum</name>
    <dbReference type="NCBI Taxonomy" id="2029884"/>
    <lineage>
        <taxon>Bacteria</taxon>
        <taxon>Pseudomonadati</taxon>
        <taxon>Pseudomonadota</taxon>
        <taxon>Alphaproteobacteria</taxon>
        <taxon>Sphingomonadales</taxon>
        <taxon>Sphingomonadaceae</taxon>
        <taxon>Novosphingobium</taxon>
    </lineage>
</organism>
<keyword evidence="2" id="KW-1185">Reference proteome</keyword>
<name>A0ABV6S987_9SPHN</name>
<reference evidence="1 2" key="1">
    <citation type="submission" date="2024-09" db="EMBL/GenBank/DDBJ databases">
        <authorList>
            <person name="Sun Q."/>
            <person name="Mori K."/>
        </authorList>
    </citation>
    <scope>NUCLEOTIDE SEQUENCE [LARGE SCALE GENOMIC DNA]</scope>
    <source>
        <strain evidence="1 2">CICC 11035S</strain>
    </source>
</reference>
<proteinExistence type="predicted"/>
<sequence length="64" mass="6941">MSAYSELGPQLPPRMAVYQLASELERMARLARECSTAGRGVDLGRAMKTLDRMREVLSVGAGDA</sequence>
<accession>A0ABV6S987</accession>
<comment type="caution">
    <text evidence="1">The sequence shown here is derived from an EMBL/GenBank/DDBJ whole genome shotgun (WGS) entry which is preliminary data.</text>
</comment>
<gene>
    <name evidence="1" type="ORF">ACFFF8_08545</name>
</gene>
<evidence type="ECO:0000313" key="2">
    <source>
        <dbReference type="Proteomes" id="UP001589858"/>
    </source>
</evidence>
<protein>
    <submittedName>
        <fullName evidence="1">Uncharacterized protein</fullName>
    </submittedName>
</protein>
<dbReference type="Proteomes" id="UP001589858">
    <property type="component" value="Unassembled WGS sequence"/>
</dbReference>